<dbReference type="EMBL" id="JAMPKK010000056">
    <property type="protein sequence ID" value="MEP0867005.1"/>
    <property type="molecule type" value="Genomic_DNA"/>
</dbReference>
<dbReference type="InterPro" id="IPR036235">
    <property type="entry name" value="Ribosomal_bL12_oligo_N_sf"/>
</dbReference>
<name>A0ABV0JUW5_9CYAN</name>
<dbReference type="RefSeq" id="WP_190417922.1">
    <property type="nucleotide sequence ID" value="NZ_JAMPKK010000056.1"/>
</dbReference>
<dbReference type="SUPFAM" id="SSF48300">
    <property type="entry name" value="Ribosomal protein L7/12, oligomerisation (N-terminal) domain"/>
    <property type="match status" value="1"/>
</dbReference>
<keyword evidence="2 4" id="KW-0689">Ribosomal protein</keyword>
<dbReference type="PANTHER" id="PTHR45987:SF4">
    <property type="entry name" value="LARGE RIBOSOMAL SUBUNIT PROTEIN BL12M"/>
    <property type="match status" value="1"/>
</dbReference>
<comment type="caution">
    <text evidence="7">The sequence shown here is derived from an EMBL/GenBank/DDBJ whole genome shotgun (WGS) entry which is preliminary data.</text>
</comment>
<dbReference type="InterPro" id="IPR014719">
    <property type="entry name" value="Ribosomal_bL12_C/ClpS-like"/>
</dbReference>
<evidence type="ECO:0000259" key="6">
    <source>
        <dbReference type="Pfam" id="PF16320"/>
    </source>
</evidence>
<protein>
    <recommendedName>
        <fullName evidence="4">Large ribosomal subunit protein bL12</fullName>
    </recommendedName>
</protein>
<dbReference type="NCBIfam" id="TIGR00855">
    <property type="entry name" value="L12"/>
    <property type="match status" value="1"/>
</dbReference>
<dbReference type="InterPro" id="IPR008932">
    <property type="entry name" value="Ribosomal_bL12_oligo"/>
</dbReference>
<comment type="function">
    <text evidence="4">Forms part of the ribosomal stalk which helps the ribosome interact with GTP-bound translation factors. Is thus essential for accurate translation.</text>
</comment>
<keyword evidence="8" id="KW-1185">Reference proteome</keyword>
<dbReference type="Proteomes" id="UP001442494">
    <property type="component" value="Unassembled WGS sequence"/>
</dbReference>
<dbReference type="InterPro" id="IPR000206">
    <property type="entry name" value="Ribosomal_bL12"/>
</dbReference>
<dbReference type="InterPro" id="IPR013823">
    <property type="entry name" value="Ribosomal_bL12_C"/>
</dbReference>
<feature type="domain" description="Large ribosomal subunit protein bL12 oligomerization" evidence="6">
    <location>
        <begin position="7"/>
        <end position="35"/>
    </location>
</feature>
<dbReference type="CDD" id="cd00387">
    <property type="entry name" value="Ribosomal_L7_L12"/>
    <property type="match status" value="1"/>
</dbReference>
<evidence type="ECO:0000256" key="4">
    <source>
        <dbReference type="HAMAP-Rule" id="MF_00368"/>
    </source>
</evidence>
<evidence type="ECO:0000256" key="3">
    <source>
        <dbReference type="ARBA" id="ARBA00023274"/>
    </source>
</evidence>
<accession>A0ABV0JUW5</accession>
<dbReference type="Gene3D" id="3.30.1390.10">
    <property type="match status" value="1"/>
</dbReference>
<comment type="similarity">
    <text evidence="1 4">Belongs to the bacterial ribosomal protein bL12 family.</text>
</comment>
<evidence type="ECO:0000259" key="5">
    <source>
        <dbReference type="Pfam" id="PF00542"/>
    </source>
</evidence>
<dbReference type="GO" id="GO:0005840">
    <property type="term" value="C:ribosome"/>
    <property type="evidence" value="ECO:0007669"/>
    <property type="project" value="UniProtKB-KW"/>
</dbReference>
<dbReference type="Pfam" id="PF00542">
    <property type="entry name" value="Ribosomal_L12"/>
    <property type="match status" value="1"/>
</dbReference>
<evidence type="ECO:0000256" key="1">
    <source>
        <dbReference type="ARBA" id="ARBA00007197"/>
    </source>
</evidence>
<feature type="domain" description="Large ribosomal subunit protein bL12 C-terminal" evidence="5">
    <location>
        <begin position="60"/>
        <end position="127"/>
    </location>
</feature>
<comment type="subunit">
    <text evidence="4">Homodimer. Part of the ribosomal stalk of the 50S ribosomal subunit. Forms a multimeric L10(L12)X complex, where L10 forms an elongated spine to which 2 to 4 L12 dimers bind in a sequential fashion. Binds GTP-bound translation factors.</text>
</comment>
<gene>
    <name evidence="4 7" type="primary">rplL</name>
    <name evidence="4" type="synonym">rpl12</name>
    <name evidence="7" type="ORF">NDI37_21370</name>
</gene>
<reference evidence="7 8" key="1">
    <citation type="submission" date="2022-04" db="EMBL/GenBank/DDBJ databases">
        <title>Positive selection, recombination, and allopatry shape intraspecific diversity of widespread and dominant cyanobacteria.</title>
        <authorList>
            <person name="Wei J."/>
            <person name="Shu W."/>
            <person name="Hu C."/>
        </authorList>
    </citation>
    <scope>NUCLEOTIDE SEQUENCE [LARGE SCALE GENOMIC DNA]</scope>
    <source>
        <strain evidence="7 8">GB2-A5</strain>
    </source>
</reference>
<dbReference type="Pfam" id="PF16320">
    <property type="entry name" value="Ribosomal_L12_N"/>
    <property type="match status" value="1"/>
</dbReference>
<organism evidence="7 8">
    <name type="scientific">Funiculus sociatus GB2-A5</name>
    <dbReference type="NCBI Taxonomy" id="2933946"/>
    <lineage>
        <taxon>Bacteria</taxon>
        <taxon>Bacillati</taxon>
        <taxon>Cyanobacteriota</taxon>
        <taxon>Cyanophyceae</taxon>
        <taxon>Coleofasciculales</taxon>
        <taxon>Coleofasciculaceae</taxon>
        <taxon>Funiculus</taxon>
    </lineage>
</organism>
<dbReference type="PANTHER" id="PTHR45987">
    <property type="entry name" value="39S RIBOSOMAL PROTEIN L12"/>
    <property type="match status" value="1"/>
</dbReference>
<dbReference type="HAMAP" id="MF_00368">
    <property type="entry name" value="Ribosomal_bL12"/>
    <property type="match status" value="1"/>
</dbReference>
<dbReference type="Gene3D" id="1.20.5.710">
    <property type="entry name" value="Single helix bin"/>
    <property type="match status" value="1"/>
</dbReference>
<keyword evidence="3 4" id="KW-0687">Ribonucleoprotein</keyword>
<proteinExistence type="inferred from homology"/>
<evidence type="ECO:0000256" key="2">
    <source>
        <dbReference type="ARBA" id="ARBA00022980"/>
    </source>
</evidence>
<sequence length="127" mass="14119">MSVKTLDILEQLKSLTLIETAELVTQIENTFRVDASPRQWTVITEEKEDKSENLPVQTEFDVVLEEVPADKKIAILKVVRTLTNLDLKSAKDFVDSAPKVVKEAIALDDANDIKQQLEAAGAKVSLK</sequence>
<evidence type="ECO:0000313" key="7">
    <source>
        <dbReference type="EMBL" id="MEP0867005.1"/>
    </source>
</evidence>
<dbReference type="SUPFAM" id="SSF54736">
    <property type="entry name" value="ClpS-like"/>
    <property type="match status" value="1"/>
</dbReference>
<evidence type="ECO:0000313" key="8">
    <source>
        <dbReference type="Proteomes" id="UP001442494"/>
    </source>
</evidence>